<keyword evidence="9 10" id="KW-0998">Cell outer membrane</keyword>
<dbReference type="Gene3D" id="2.170.130.10">
    <property type="entry name" value="TonB-dependent receptor, plug domain"/>
    <property type="match status" value="1"/>
</dbReference>
<dbReference type="EMBL" id="JAJAPW010000007">
    <property type="protein sequence ID" value="MCB4799960.1"/>
    <property type="molecule type" value="Genomic_DNA"/>
</dbReference>
<feature type="domain" description="TonB-dependent receptor-like beta-barrel" evidence="12">
    <location>
        <begin position="376"/>
        <end position="768"/>
    </location>
</feature>
<dbReference type="GO" id="GO:0015344">
    <property type="term" value="F:siderophore uptake transmembrane transporter activity"/>
    <property type="evidence" value="ECO:0007669"/>
    <property type="project" value="TreeGrafter"/>
</dbReference>
<name>A0A9X1I1Z6_9FLAO</name>
<dbReference type="Pfam" id="PF13715">
    <property type="entry name" value="CarbopepD_reg_2"/>
    <property type="match status" value="1"/>
</dbReference>
<evidence type="ECO:0000313" key="14">
    <source>
        <dbReference type="EMBL" id="MCB4799960.1"/>
    </source>
</evidence>
<dbReference type="PROSITE" id="PS52016">
    <property type="entry name" value="TONB_DEPENDENT_REC_3"/>
    <property type="match status" value="1"/>
</dbReference>
<dbReference type="Pfam" id="PF00593">
    <property type="entry name" value="TonB_dep_Rec_b-barrel"/>
    <property type="match status" value="1"/>
</dbReference>
<keyword evidence="7 10" id="KW-0472">Membrane</keyword>
<dbReference type="PANTHER" id="PTHR30069">
    <property type="entry name" value="TONB-DEPENDENT OUTER MEMBRANE RECEPTOR"/>
    <property type="match status" value="1"/>
</dbReference>
<dbReference type="GO" id="GO:0044718">
    <property type="term" value="P:siderophore transmembrane transport"/>
    <property type="evidence" value="ECO:0007669"/>
    <property type="project" value="TreeGrafter"/>
</dbReference>
<evidence type="ECO:0000256" key="11">
    <source>
        <dbReference type="RuleBase" id="RU003357"/>
    </source>
</evidence>
<evidence type="ECO:0000256" key="5">
    <source>
        <dbReference type="ARBA" id="ARBA00022729"/>
    </source>
</evidence>
<protein>
    <submittedName>
        <fullName evidence="14">TonB-dependent receptor</fullName>
    </submittedName>
</protein>
<evidence type="ECO:0000259" key="13">
    <source>
        <dbReference type="Pfam" id="PF07715"/>
    </source>
</evidence>
<dbReference type="PANTHER" id="PTHR30069:SF29">
    <property type="entry name" value="HEMOGLOBIN AND HEMOGLOBIN-HAPTOGLOBIN-BINDING PROTEIN 1-RELATED"/>
    <property type="match status" value="1"/>
</dbReference>
<dbReference type="Proteomes" id="UP001139199">
    <property type="component" value="Unassembled WGS sequence"/>
</dbReference>
<keyword evidence="6 11" id="KW-0798">TonB box</keyword>
<dbReference type="RefSeq" id="WP_226544445.1">
    <property type="nucleotide sequence ID" value="NZ_JAJAPW010000007.1"/>
</dbReference>
<dbReference type="SUPFAM" id="SSF56935">
    <property type="entry name" value="Porins"/>
    <property type="match status" value="1"/>
</dbReference>
<dbReference type="InterPro" id="IPR039426">
    <property type="entry name" value="TonB-dep_rcpt-like"/>
</dbReference>
<dbReference type="Pfam" id="PF07715">
    <property type="entry name" value="Plug"/>
    <property type="match status" value="1"/>
</dbReference>
<dbReference type="InterPro" id="IPR012910">
    <property type="entry name" value="Plug_dom"/>
</dbReference>
<evidence type="ECO:0000256" key="4">
    <source>
        <dbReference type="ARBA" id="ARBA00022692"/>
    </source>
</evidence>
<evidence type="ECO:0000256" key="2">
    <source>
        <dbReference type="ARBA" id="ARBA00022448"/>
    </source>
</evidence>
<evidence type="ECO:0000256" key="7">
    <source>
        <dbReference type="ARBA" id="ARBA00023136"/>
    </source>
</evidence>
<dbReference type="InterPro" id="IPR000531">
    <property type="entry name" value="Beta-barrel_TonB"/>
</dbReference>
<evidence type="ECO:0000313" key="15">
    <source>
        <dbReference type="Proteomes" id="UP001139199"/>
    </source>
</evidence>
<keyword evidence="2 10" id="KW-0813">Transport</keyword>
<comment type="similarity">
    <text evidence="10 11">Belongs to the TonB-dependent receptor family.</text>
</comment>
<evidence type="ECO:0000256" key="3">
    <source>
        <dbReference type="ARBA" id="ARBA00022452"/>
    </source>
</evidence>
<keyword evidence="4 10" id="KW-0812">Transmembrane</keyword>
<keyword evidence="15" id="KW-1185">Reference proteome</keyword>
<gene>
    <name evidence="14" type="ORF">LG649_13990</name>
</gene>
<dbReference type="SUPFAM" id="SSF49464">
    <property type="entry name" value="Carboxypeptidase regulatory domain-like"/>
    <property type="match status" value="1"/>
</dbReference>
<evidence type="ECO:0000256" key="8">
    <source>
        <dbReference type="ARBA" id="ARBA00023170"/>
    </source>
</evidence>
<reference evidence="14" key="1">
    <citation type="submission" date="2021-10" db="EMBL/GenBank/DDBJ databases">
        <title>Tamlana sargassums sp. nov., and Tamlana laminarinivorans sp. nov., two new bacteria isolated from the brown alga.</title>
        <authorList>
            <person name="Li J."/>
        </authorList>
    </citation>
    <scope>NUCLEOTIDE SEQUENCE</scope>
    <source>
        <strain evidence="14">PT2-4</strain>
    </source>
</reference>
<evidence type="ECO:0000256" key="6">
    <source>
        <dbReference type="ARBA" id="ARBA00023077"/>
    </source>
</evidence>
<accession>A0A9X1I1Z6</accession>
<proteinExistence type="inferred from homology"/>
<evidence type="ECO:0000256" key="1">
    <source>
        <dbReference type="ARBA" id="ARBA00004571"/>
    </source>
</evidence>
<sequence length="799" mass="90460">MKNILIAICFLVSTVVISQNCKYILKGEVIDFHNATPIEKAVIKIINTNTYAVTDINGKFTLTNICDKSIKIEISHLSCETKTITVNIEEMPFQTIFLEHHLDELDEVVVSANTRTETTSIEQSIKQQTIDNFADKSLGDALNTISGVSSLNTGNTIVKPIIHGLHSSRLLIINNNVRLFDQEWGDEHAPNIDINASNSIEVVKGANTLKYGSDAIGGLILIKPKKYAAIDSLFGSSLISLNSNGNGGIINSEIIKTYKSGYYAKLQASFKRFGDFKAPNYYLTNTGVQSINTSLTMGYNSFEKGFNAYYSIVSNEFAILKSSHIGNVNDLVTAINNEEPSIADDFSYTIDYPKQSILHHLAKVEAYKRFKGIGKLTAQYDFQINRRKEYDLRRGDYSDTPVIDLRLFTTSFQPNLLIDAIDDFEINTGFLLRFQQNDAISGTGVSPLIPDYEKYDAGVYATANYKMDLFNDISAGVRYDFSRIEAVKWYNTTDWEETYNYDELFPEFESGTTDNSETLTYPEFTFHNFSANLGYTRHFSNDFELFFNYGLASRMPNPSELFSDGLHHSAARIETGKLTIGKEVANKFMFSLQRNSQKFGFTISPYYNAINNYIQLIPAGITTTVRGAFPVWEYEQVDARIFGIDVDLDVKLNSKFNYSGSISLLQGDNLTDDIPLIQMPSTNFSNSITYYNKNLNQLSISLNHKTVLQQKRYPDYNFYTYNATVDDYVYVDISTPPSAYSLFGFNSSANFKAFKTGTLKVEFNVENIFNTSYREYLNRLRYFGDELGRNFNLKIKINY</sequence>
<dbReference type="InterPro" id="IPR008969">
    <property type="entry name" value="CarboxyPept-like_regulatory"/>
</dbReference>
<keyword evidence="5" id="KW-0732">Signal</keyword>
<dbReference type="InterPro" id="IPR036942">
    <property type="entry name" value="Beta-barrel_TonB_sf"/>
</dbReference>
<dbReference type="AlphaFoldDB" id="A0A9X1I1Z6"/>
<feature type="domain" description="TonB-dependent receptor plug" evidence="13">
    <location>
        <begin position="116"/>
        <end position="218"/>
    </location>
</feature>
<keyword evidence="3 10" id="KW-1134">Transmembrane beta strand</keyword>
<organism evidence="14 15">
    <name type="scientific">Neotamlana laminarinivorans</name>
    <dbReference type="NCBI Taxonomy" id="2883124"/>
    <lineage>
        <taxon>Bacteria</taxon>
        <taxon>Pseudomonadati</taxon>
        <taxon>Bacteroidota</taxon>
        <taxon>Flavobacteriia</taxon>
        <taxon>Flavobacteriales</taxon>
        <taxon>Flavobacteriaceae</taxon>
        <taxon>Neotamlana</taxon>
    </lineage>
</organism>
<evidence type="ECO:0000256" key="9">
    <source>
        <dbReference type="ARBA" id="ARBA00023237"/>
    </source>
</evidence>
<dbReference type="InterPro" id="IPR037066">
    <property type="entry name" value="Plug_dom_sf"/>
</dbReference>
<evidence type="ECO:0000259" key="12">
    <source>
        <dbReference type="Pfam" id="PF00593"/>
    </source>
</evidence>
<comment type="caution">
    <text evidence="14">The sequence shown here is derived from an EMBL/GenBank/DDBJ whole genome shotgun (WGS) entry which is preliminary data.</text>
</comment>
<comment type="subcellular location">
    <subcellularLocation>
        <location evidence="1 10">Cell outer membrane</location>
        <topology evidence="1 10">Multi-pass membrane protein</topology>
    </subcellularLocation>
</comment>
<keyword evidence="8 14" id="KW-0675">Receptor</keyword>
<dbReference type="Gene3D" id="2.60.40.1120">
    <property type="entry name" value="Carboxypeptidase-like, regulatory domain"/>
    <property type="match status" value="1"/>
</dbReference>
<evidence type="ECO:0000256" key="10">
    <source>
        <dbReference type="PROSITE-ProRule" id="PRU01360"/>
    </source>
</evidence>
<dbReference type="GO" id="GO:0009279">
    <property type="term" value="C:cell outer membrane"/>
    <property type="evidence" value="ECO:0007669"/>
    <property type="project" value="UniProtKB-SubCell"/>
</dbReference>
<dbReference type="Gene3D" id="2.40.170.20">
    <property type="entry name" value="TonB-dependent receptor, beta-barrel domain"/>
    <property type="match status" value="1"/>
</dbReference>